<dbReference type="Proteomes" id="UP000053732">
    <property type="component" value="Unassembled WGS sequence"/>
</dbReference>
<dbReference type="AlphaFoldDB" id="A0A0G4PUS1"/>
<name>A0A0G4PUS1_PENC3</name>
<gene>
    <name evidence="2" type="ORF">PCAMFM013_S041g000004</name>
</gene>
<evidence type="ECO:0000313" key="3">
    <source>
        <dbReference type="Proteomes" id="UP000053732"/>
    </source>
</evidence>
<feature type="region of interest" description="Disordered" evidence="1">
    <location>
        <begin position="1"/>
        <end position="24"/>
    </location>
</feature>
<sequence>MAPVTPKAKGKEPVKAPGQGAKASDEELYDSVIILLAFFYLYTSHLQSPPSIPEPAKAIAHVRQAFDKHGIFLYDDYGFPGWEVDHAAAAKALDINKAA</sequence>
<reference evidence="2 3" key="1">
    <citation type="journal article" date="2014" name="Nat. Commun.">
        <title>Multiple recent horizontal transfers of a large genomic region in cheese making fungi.</title>
        <authorList>
            <person name="Cheeseman K."/>
            <person name="Ropars J."/>
            <person name="Renault P."/>
            <person name="Dupont J."/>
            <person name="Gouzy J."/>
            <person name="Branca A."/>
            <person name="Abraham A.L."/>
            <person name="Ceppi M."/>
            <person name="Conseiller E."/>
            <person name="Debuchy R."/>
            <person name="Malagnac F."/>
            <person name="Goarin A."/>
            <person name="Silar P."/>
            <person name="Lacoste S."/>
            <person name="Sallet E."/>
            <person name="Bensimon A."/>
            <person name="Giraud T."/>
            <person name="Brygoo Y."/>
        </authorList>
    </citation>
    <scope>NUCLEOTIDE SEQUENCE [LARGE SCALE GENOMIC DNA]</scope>
    <source>
        <strain evidence="3">FM 013</strain>
    </source>
</reference>
<accession>A0A0G4PUS1</accession>
<keyword evidence="3" id="KW-1185">Reference proteome</keyword>
<dbReference type="EMBL" id="HG793174">
    <property type="protein sequence ID" value="CRL29862.1"/>
    <property type="molecule type" value="Genomic_DNA"/>
</dbReference>
<protein>
    <submittedName>
        <fullName evidence="2">Str. FM013</fullName>
    </submittedName>
</protein>
<evidence type="ECO:0000313" key="2">
    <source>
        <dbReference type="EMBL" id="CRL29862.1"/>
    </source>
</evidence>
<organism evidence="2 3">
    <name type="scientific">Penicillium camemberti (strain FM 013)</name>
    <dbReference type="NCBI Taxonomy" id="1429867"/>
    <lineage>
        <taxon>Eukaryota</taxon>
        <taxon>Fungi</taxon>
        <taxon>Dikarya</taxon>
        <taxon>Ascomycota</taxon>
        <taxon>Pezizomycotina</taxon>
        <taxon>Eurotiomycetes</taxon>
        <taxon>Eurotiomycetidae</taxon>
        <taxon>Eurotiales</taxon>
        <taxon>Aspergillaceae</taxon>
        <taxon>Penicillium</taxon>
    </lineage>
</organism>
<evidence type="ECO:0000256" key="1">
    <source>
        <dbReference type="SAM" id="MobiDB-lite"/>
    </source>
</evidence>
<proteinExistence type="predicted"/>